<evidence type="ECO:0000313" key="3">
    <source>
        <dbReference type="Proteomes" id="UP000032160"/>
    </source>
</evidence>
<evidence type="ECO:0000256" key="1">
    <source>
        <dbReference type="SAM" id="MobiDB-lite"/>
    </source>
</evidence>
<dbReference type="AlphaFoldDB" id="X5MLA1"/>
<accession>X5MLA1</accession>
<dbReference type="Proteomes" id="UP000032160">
    <property type="component" value="Chromosome I"/>
</dbReference>
<name>X5MLA1_9HYPH</name>
<feature type="compositionally biased region" description="Low complexity" evidence="1">
    <location>
        <begin position="14"/>
        <end position="29"/>
    </location>
</feature>
<keyword evidence="3" id="KW-1185">Reference proteome</keyword>
<proteinExistence type="predicted"/>
<feature type="region of interest" description="Disordered" evidence="1">
    <location>
        <begin position="1"/>
        <end position="35"/>
    </location>
</feature>
<evidence type="ECO:0000313" key="2">
    <source>
        <dbReference type="EMBL" id="CDO59320.1"/>
    </source>
</evidence>
<dbReference type="KEGG" id="pect:BN1012_Phect1106"/>
<protein>
    <submittedName>
        <fullName evidence="2">Uncharacterized protein</fullName>
    </submittedName>
</protein>
<dbReference type="STRING" id="1458461.BN1012_Phect1106"/>
<sequence>MPVAPNGSHHHELGPSSRRLLRSSGQNGSPLLGLNATFSRPFDWHTLVQ</sequence>
<organism evidence="2 3">
    <name type="scientific">Candidatus Phaeomarinibacter ectocarpi</name>
    <dbReference type="NCBI Taxonomy" id="1458461"/>
    <lineage>
        <taxon>Bacteria</taxon>
        <taxon>Pseudomonadati</taxon>
        <taxon>Pseudomonadota</taxon>
        <taxon>Alphaproteobacteria</taxon>
        <taxon>Hyphomicrobiales</taxon>
        <taxon>Parvibaculaceae</taxon>
        <taxon>Candidatus Phaeomarinibacter</taxon>
    </lineage>
</organism>
<gene>
    <name evidence="2" type="ORF">BN1012_Phect1106</name>
</gene>
<dbReference type="EMBL" id="HG966617">
    <property type="protein sequence ID" value="CDO59320.1"/>
    <property type="molecule type" value="Genomic_DNA"/>
</dbReference>
<reference evidence="2 3" key="1">
    <citation type="journal article" date="2014" name="Front. Genet.">
        <title>Genome and metabolic network of "Candidatus Phaeomarinobacter ectocarpi" Ec32, a new candidate genus of Alphaproteobacteria frequently associated with brown algae.</title>
        <authorList>
            <person name="Dittami S.M."/>
            <person name="Barbeyron T."/>
            <person name="Boyen C."/>
            <person name="Cambefort J."/>
            <person name="Collet G."/>
            <person name="Delage L."/>
            <person name="Gobet A."/>
            <person name="Groisillier A."/>
            <person name="Leblanc C."/>
            <person name="Michel G."/>
            <person name="Scornet D."/>
            <person name="Siegel A."/>
            <person name="Tapia J.E."/>
            <person name="Tonon T."/>
        </authorList>
    </citation>
    <scope>NUCLEOTIDE SEQUENCE [LARGE SCALE GENOMIC DNA]</scope>
    <source>
        <strain evidence="2 3">Ec32</strain>
    </source>
</reference>
<dbReference type="HOGENOM" id="CLU_3133584_0_0_5"/>